<evidence type="ECO:0000313" key="7">
    <source>
        <dbReference type="EMBL" id="SMP73811.1"/>
    </source>
</evidence>
<accession>A0ABY1QJW7</accession>
<keyword evidence="1" id="KW-0479">Metal-binding</keyword>
<feature type="zinc finger region" description="dksA C4-type" evidence="4">
    <location>
        <begin position="82"/>
        <end position="106"/>
    </location>
</feature>
<dbReference type="InterPro" id="IPR048487">
    <property type="entry name" value="DksA-like_N"/>
</dbReference>
<dbReference type="InterPro" id="IPR037187">
    <property type="entry name" value="DnaK_N"/>
</dbReference>
<organism evidence="7 8">
    <name type="scientific">Neorhodopirellula lusitana</name>
    <dbReference type="NCBI Taxonomy" id="445327"/>
    <lineage>
        <taxon>Bacteria</taxon>
        <taxon>Pseudomonadati</taxon>
        <taxon>Planctomycetota</taxon>
        <taxon>Planctomycetia</taxon>
        <taxon>Pirellulales</taxon>
        <taxon>Pirellulaceae</taxon>
        <taxon>Neorhodopirellula</taxon>
    </lineage>
</organism>
<dbReference type="SUPFAM" id="SSF57716">
    <property type="entry name" value="Glucocorticoid receptor-like (DNA-binding domain)"/>
    <property type="match status" value="1"/>
</dbReference>
<keyword evidence="8" id="KW-1185">Reference proteome</keyword>
<evidence type="ECO:0000256" key="2">
    <source>
        <dbReference type="ARBA" id="ARBA00022771"/>
    </source>
</evidence>
<dbReference type="EMBL" id="FXUG01000017">
    <property type="protein sequence ID" value="SMP73811.1"/>
    <property type="molecule type" value="Genomic_DNA"/>
</dbReference>
<keyword evidence="3" id="KW-0862">Zinc</keyword>
<dbReference type="SUPFAM" id="SSF109635">
    <property type="entry name" value="DnaK suppressor protein DksA, alpha-hairpin domain"/>
    <property type="match status" value="1"/>
</dbReference>
<dbReference type="Pfam" id="PF01258">
    <property type="entry name" value="zf-dskA_traR"/>
    <property type="match status" value="1"/>
</dbReference>
<evidence type="ECO:0000256" key="4">
    <source>
        <dbReference type="PROSITE-ProRule" id="PRU00510"/>
    </source>
</evidence>
<evidence type="ECO:0000256" key="1">
    <source>
        <dbReference type="ARBA" id="ARBA00022723"/>
    </source>
</evidence>
<proteinExistence type="predicted"/>
<sequence>MTNHTKHDSIRAELQTRLDHLMKRAQGIDSELSEPGDTDWEERATEMEDDEVLATLGNIAVKEITEIREAIGRIDKGTYGVCSRCKKAIPAERLDAVPYAKTCTACI</sequence>
<name>A0ABY1QJW7_9BACT</name>
<feature type="domain" description="Zinc finger DksA/TraR C4-type" evidence="5">
    <location>
        <begin position="77"/>
        <end position="106"/>
    </location>
</feature>
<dbReference type="PROSITE" id="PS51128">
    <property type="entry name" value="ZF_DKSA_2"/>
    <property type="match status" value="1"/>
</dbReference>
<evidence type="ECO:0000259" key="6">
    <source>
        <dbReference type="Pfam" id="PF21173"/>
    </source>
</evidence>
<dbReference type="PANTHER" id="PTHR33823:SF4">
    <property type="entry name" value="GENERAL STRESS PROTEIN 16O"/>
    <property type="match status" value="1"/>
</dbReference>
<dbReference type="PROSITE" id="PS01102">
    <property type="entry name" value="ZF_DKSA_1"/>
    <property type="match status" value="1"/>
</dbReference>
<dbReference type="RefSeq" id="WP_283434794.1">
    <property type="nucleotide sequence ID" value="NZ_FXUG01000017.1"/>
</dbReference>
<dbReference type="Gene3D" id="1.20.120.910">
    <property type="entry name" value="DksA, coiled-coil domain"/>
    <property type="match status" value="1"/>
</dbReference>
<dbReference type="PANTHER" id="PTHR33823">
    <property type="entry name" value="RNA POLYMERASE-BINDING TRANSCRIPTION FACTOR DKSA-RELATED"/>
    <property type="match status" value="1"/>
</dbReference>
<feature type="domain" description="DnaK suppressor protein-like N-terminal" evidence="6">
    <location>
        <begin position="12"/>
        <end position="74"/>
    </location>
</feature>
<dbReference type="Pfam" id="PF21173">
    <property type="entry name" value="DksA-like_N"/>
    <property type="match status" value="1"/>
</dbReference>
<dbReference type="Proteomes" id="UP001158067">
    <property type="component" value="Unassembled WGS sequence"/>
</dbReference>
<gene>
    <name evidence="7" type="ORF">SAMN06265222_11712</name>
</gene>
<evidence type="ECO:0000313" key="8">
    <source>
        <dbReference type="Proteomes" id="UP001158067"/>
    </source>
</evidence>
<protein>
    <submittedName>
        <fullName evidence="7">Transcriptional regulator, TraR/DksA family</fullName>
    </submittedName>
</protein>
<evidence type="ECO:0000256" key="3">
    <source>
        <dbReference type="ARBA" id="ARBA00022833"/>
    </source>
</evidence>
<dbReference type="InterPro" id="IPR020458">
    <property type="entry name" value="Znf_DskA_TraR_CS"/>
</dbReference>
<reference evidence="7 8" key="1">
    <citation type="submission" date="2017-05" db="EMBL/GenBank/DDBJ databases">
        <authorList>
            <person name="Varghese N."/>
            <person name="Submissions S."/>
        </authorList>
    </citation>
    <scope>NUCLEOTIDE SEQUENCE [LARGE SCALE GENOMIC DNA]</scope>
    <source>
        <strain evidence="7 8">DSM 25457</strain>
    </source>
</reference>
<evidence type="ECO:0000259" key="5">
    <source>
        <dbReference type="Pfam" id="PF01258"/>
    </source>
</evidence>
<dbReference type="InterPro" id="IPR000962">
    <property type="entry name" value="Znf_DskA_TraR"/>
</dbReference>
<comment type="caution">
    <text evidence="7">The sequence shown here is derived from an EMBL/GenBank/DDBJ whole genome shotgun (WGS) entry which is preliminary data.</text>
</comment>
<keyword evidence="2" id="KW-0863">Zinc-finger</keyword>